<dbReference type="Proteomes" id="UP000695007">
    <property type="component" value="Unplaced"/>
</dbReference>
<organism evidence="2 3">
    <name type="scientific">Ceratosolen solmsi marchali</name>
    <dbReference type="NCBI Taxonomy" id="326594"/>
    <lineage>
        <taxon>Eukaryota</taxon>
        <taxon>Metazoa</taxon>
        <taxon>Ecdysozoa</taxon>
        <taxon>Arthropoda</taxon>
        <taxon>Hexapoda</taxon>
        <taxon>Insecta</taxon>
        <taxon>Pterygota</taxon>
        <taxon>Neoptera</taxon>
        <taxon>Endopterygota</taxon>
        <taxon>Hymenoptera</taxon>
        <taxon>Apocrita</taxon>
        <taxon>Proctotrupomorpha</taxon>
        <taxon>Chalcidoidea</taxon>
        <taxon>Agaonidae</taxon>
        <taxon>Agaoninae</taxon>
        <taxon>Ceratosolen</taxon>
    </lineage>
</organism>
<protein>
    <submittedName>
        <fullName evidence="3">Uncharacterized protein LOC105361445</fullName>
    </submittedName>
</protein>
<name>A0AAJ6YF44_9HYME</name>
<evidence type="ECO:0000313" key="3">
    <source>
        <dbReference type="RefSeq" id="XP_011496924.1"/>
    </source>
</evidence>
<dbReference type="KEGG" id="csol:105361445"/>
<evidence type="ECO:0000256" key="1">
    <source>
        <dbReference type="SAM" id="MobiDB-lite"/>
    </source>
</evidence>
<proteinExistence type="predicted"/>
<gene>
    <name evidence="3" type="primary">LOC105361445</name>
</gene>
<reference evidence="3" key="1">
    <citation type="submission" date="2025-08" db="UniProtKB">
        <authorList>
            <consortium name="RefSeq"/>
        </authorList>
    </citation>
    <scope>IDENTIFICATION</scope>
</reference>
<feature type="compositionally biased region" description="Low complexity" evidence="1">
    <location>
        <begin position="14"/>
        <end position="30"/>
    </location>
</feature>
<accession>A0AAJ6YF44</accession>
<dbReference type="GeneID" id="105361445"/>
<evidence type="ECO:0000313" key="2">
    <source>
        <dbReference type="Proteomes" id="UP000695007"/>
    </source>
</evidence>
<dbReference type="RefSeq" id="XP_011496924.1">
    <property type="nucleotide sequence ID" value="XM_011498622.1"/>
</dbReference>
<dbReference type="AlphaFoldDB" id="A0AAJ6YF44"/>
<feature type="region of interest" description="Disordered" evidence="1">
    <location>
        <begin position="1"/>
        <end position="51"/>
    </location>
</feature>
<feature type="compositionally biased region" description="Basic and acidic residues" evidence="1">
    <location>
        <begin position="33"/>
        <end position="46"/>
    </location>
</feature>
<keyword evidence="2" id="KW-1185">Reference proteome</keyword>
<sequence length="271" mass="31232">MNRGKSRSSETHISCNSSSSVENNDNSSSNCLENREFQDNSSDPHKVNHYPSCKSSLIKSYKIPRISKSQIDPLMHAVEENLRQSKQREKEDKTELISSETTLTPPLITNMTSNEETLNNNLVDEVPKRVENMISRLDQINLITKVKAVQFNPEMTISNIVRELVFHDKATIRHRRYCILCERWFPSTLRHRRHLAGYQHRHTELTQRRAIHILFLIFTGKLCPKLLPPNVVRTDCVPGELTPLQIAVQDFATVFDGMQQISDKQGNENKK</sequence>